<dbReference type="OrthoDB" id="4965851at2"/>
<gene>
    <name evidence="1" type="ORF">E3T27_06215</name>
</gene>
<accession>A0A4R8ZGL1</accession>
<reference evidence="1 2" key="1">
    <citation type="submission" date="2019-03" db="EMBL/GenBank/DDBJ databases">
        <title>Genomics of glacier-inhabiting Cryobacterium strains.</title>
        <authorList>
            <person name="Liu Q."/>
            <person name="Xin Y.-H."/>
        </authorList>
    </citation>
    <scope>NUCLEOTIDE SEQUENCE [LARGE SCALE GENOMIC DNA]</scope>
    <source>
        <strain evidence="1 2">TMT1-1</strain>
    </source>
</reference>
<evidence type="ECO:0000313" key="2">
    <source>
        <dbReference type="Proteomes" id="UP000298424"/>
    </source>
</evidence>
<evidence type="ECO:0000313" key="1">
    <source>
        <dbReference type="EMBL" id="TFD27347.1"/>
    </source>
</evidence>
<dbReference type="RefSeq" id="WP_134571935.1">
    <property type="nucleotide sequence ID" value="NZ_SOGT01000006.1"/>
</dbReference>
<dbReference type="AlphaFoldDB" id="A0A4R8ZGL1"/>
<protein>
    <submittedName>
        <fullName evidence="1">Uncharacterized protein</fullName>
    </submittedName>
</protein>
<organism evidence="1 2">
    <name type="scientific">Cryobacterium lyxosi</name>
    <dbReference type="NCBI Taxonomy" id="1259228"/>
    <lineage>
        <taxon>Bacteria</taxon>
        <taxon>Bacillati</taxon>
        <taxon>Actinomycetota</taxon>
        <taxon>Actinomycetes</taxon>
        <taxon>Micrococcales</taxon>
        <taxon>Microbacteriaceae</taxon>
        <taxon>Cryobacterium</taxon>
    </lineage>
</organism>
<proteinExistence type="predicted"/>
<keyword evidence="2" id="KW-1185">Reference proteome</keyword>
<dbReference type="Proteomes" id="UP000298424">
    <property type="component" value="Unassembled WGS sequence"/>
</dbReference>
<sequence length="266" mass="30404">MRDDPLRLDLLEDLRLIRLGTGEFSIERLTFAASLTDFLGRGSVEQAFTSLLDYLVQHGSHREGDVRAYFETCGVGMSLDNLDLRLKEYATEHRVDQRTALRRSDRGAVRLSYIIRDSYLYERPMGNLVAFQHGAMINVNVSIEVIEQSQYRRPQAYINDVLQDGLEFALHESETHPMLLEGKQSFWDIPLNIDASEDDPLATIHIAWVMPVWPTWSLGATFLDSRLYAKLSVSRNNFVEMDIHWANEASASSRDRPLLDRGDSTP</sequence>
<name>A0A4R8ZGL1_9MICO</name>
<comment type="caution">
    <text evidence="1">The sequence shown here is derived from an EMBL/GenBank/DDBJ whole genome shotgun (WGS) entry which is preliminary data.</text>
</comment>
<dbReference type="EMBL" id="SOGT01000006">
    <property type="protein sequence ID" value="TFD27347.1"/>
    <property type="molecule type" value="Genomic_DNA"/>
</dbReference>